<dbReference type="AlphaFoldDB" id="A0A6C0BLE1"/>
<keyword evidence="7" id="KW-0456">Lyase</keyword>
<keyword evidence="9" id="KW-0326">Glycosidase</keyword>
<dbReference type="Gene3D" id="1.10.8.50">
    <property type="match status" value="1"/>
</dbReference>
<dbReference type="InterPro" id="IPR035937">
    <property type="entry name" value="FPG_N"/>
</dbReference>
<reference evidence="12" key="1">
    <citation type="journal article" date="2020" name="Nature">
        <title>Giant virus diversity and host interactions through global metagenomics.</title>
        <authorList>
            <person name="Schulz F."/>
            <person name="Roux S."/>
            <person name="Paez-Espino D."/>
            <person name="Jungbluth S."/>
            <person name="Walsh D.A."/>
            <person name="Denef V.J."/>
            <person name="McMahon K.D."/>
            <person name="Konstantinidis K.T."/>
            <person name="Eloe-Fadrosh E.A."/>
            <person name="Kyrpides N.C."/>
            <person name="Woyke T."/>
        </authorList>
    </citation>
    <scope>NUCLEOTIDE SEQUENCE</scope>
    <source>
        <strain evidence="12">GVMAG-M-3300017651-5</strain>
    </source>
</reference>
<evidence type="ECO:0000256" key="10">
    <source>
        <dbReference type="SAM" id="MobiDB-lite"/>
    </source>
</evidence>
<evidence type="ECO:0000256" key="1">
    <source>
        <dbReference type="ARBA" id="ARBA00001668"/>
    </source>
</evidence>
<name>A0A6C0BLE1_9ZZZZ</name>
<evidence type="ECO:0000256" key="2">
    <source>
        <dbReference type="ARBA" id="ARBA00009409"/>
    </source>
</evidence>
<comment type="catalytic activity">
    <reaction evidence="1">
        <text>Hydrolysis of DNA containing ring-opened 7-methylguanine residues, releasing 2,6-diamino-4-hydroxy-5-(N-methyl)formamidopyrimidine.</text>
        <dbReference type="EC" id="3.2.2.23"/>
    </reaction>
</comment>
<dbReference type="PANTHER" id="PTHR22993">
    <property type="entry name" value="FORMAMIDOPYRIMIDINE-DNA GLYCOSYLASE"/>
    <property type="match status" value="1"/>
</dbReference>
<keyword evidence="3" id="KW-0227">DNA damage</keyword>
<organism evidence="12">
    <name type="scientific">viral metagenome</name>
    <dbReference type="NCBI Taxonomy" id="1070528"/>
    <lineage>
        <taxon>unclassified sequences</taxon>
        <taxon>metagenomes</taxon>
        <taxon>organismal metagenomes</taxon>
    </lineage>
</organism>
<keyword evidence="8" id="KW-0511">Multifunctional enzyme</keyword>
<dbReference type="Gene3D" id="3.20.190.10">
    <property type="entry name" value="MutM-like, N-terminal"/>
    <property type="match status" value="1"/>
</dbReference>
<dbReference type="GO" id="GO:0005634">
    <property type="term" value="C:nucleus"/>
    <property type="evidence" value="ECO:0007669"/>
    <property type="project" value="TreeGrafter"/>
</dbReference>
<dbReference type="EMBL" id="MN739194">
    <property type="protein sequence ID" value="QHS93006.1"/>
    <property type="molecule type" value="Genomic_DNA"/>
</dbReference>
<evidence type="ECO:0000256" key="6">
    <source>
        <dbReference type="ARBA" id="ARBA00023204"/>
    </source>
</evidence>
<dbReference type="GO" id="GO:0003684">
    <property type="term" value="F:damaged DNA binding"/>
    <property type="evidence" value="ECO:0007669"/>
    <property type="project" value="InterPro"/>
</dbReference>
<proteinExistence type="inferred from homology"/>
<dbReference type="PANTHER" id="PTHR22993:SF9">
    <property type="entry name" value="FORMAMIDOPYRIMIDINE-DNA GLYCOSYLASE"/>
    <property type="match status" value="1"/>
</dbReference>
<dbReference type="SMART" id="SM01232">
    <property type="entry name" value="H2TH"/>
    <property type="match status" value="1"/>
</dbReference>
<protein>
    <recommendedName>
        <fullName evidence="11">Formamidopyrimidine-DNA glycosylase catalytic domain-containing protein</fullName>
    </recommendedName>
</protein>
<keyword evidence="6" id="KW-0234">DNA repair</keyword>
<feature type="compositionally biased region" description="Low complexity" evidence="10">
    <location>
        <begin position="44"/>
        <end position="56"/>
    </location>
</feature>
<feature type="region of interest" description="Disordered" evidence="10">
    <location>
        <begin position="36"/>
        <end position="56"/>
    </location>
</feature>
<dbReference type="SMART" id="SM00898">
    <property type="entry name" value="Fapy_DNA_glyco"/>
    <property type="match status" value="1"/>
</dbReference>
<evidence type="ECO:0000256" key="4">
    <source>
        <dbReference type="ARBA" id="ARBA00022801"/>
    </source>
</evidence>
<dbReference type="GO" id="GO:0016829">
    <property type="term" value="F:lyase activity"/>
    <property type="evidence" value="ECO:0007669"/>
    <property type="project" value="UniProtKB-KW"/>
</dbReference>
<dbReference type="PROSITE" id="PS51068">
    <property type="entry name" value="FPG_CAT"/>
    <property type="match status" value="1"/>
</dbReference>
<evidence type="ECO:0000256" key="9">
    <source>
        <dbReference type="ARBA" id="ARBA00023295"/>
    </source>
</evidence>
<evidence type="ECO:0000256" key="7">
    <source>
        <dbReference type="ARBA" id="ARBA00023239"/>
    </source>
</evidence>
<evidence type="ECO:0000259" key="11">
    <source>
        <dbReference type="PROSITE" id="PS51068"/>
    </source>
</evidence>
<sequence>MISFYSYVTYNNQPISPSNNPAHHLLINQSRSIPSLNRSHSSISPNQRQYSSRSPPSRLFHCPEITMPEGPEIYISSLILNHNIRGHHITSIEGDWSNDLNISGQKINSIHSVGKKMVITLDTHALIISFGLTGLFRLYHPGVTSTPDRNVHLIISLSSGLILKYYDQLKFGSIKLIPSSNIAQSVSNIGIDLMRVTSLSEVDINSLVSRARRCKTKDIADFISDQKYIAGVGNYVRSDALYLARVHPNTLAKDVSYETLRLIIGKCIEVMRSSASVLGSSGYELCVPSGENKNGGYNHLIYKKRQTPCGRLTQQTQTSDGRNTWFCPDLQQLSR</sequence>
<dbReference type="GO" id="GO:0008534">
    <property type="term" value="F:oxidized purine nucleobase lesion DNA N-glycosylase activity"/>
    <property type="evidence" value="ECO:0007669"/>
    <property type="project" value="UniProtKB-EC"/>
</dbReference>
<keyword evidence="4" id="KW-0378">Hydrolase</keyword>
<dbReference type="SUPFAM" id="SSF81624">
    <property type="entry name" value="N-terminal domain of MutM-like DNA repair proteins"/>
    <property type="match status" value="1"/>
</dbReference>
<accession>A0A6C0BLE1</accession>
<evidence type="ECO:0000313" key="12">
    <source>
        <dbReference type="EMBL" id="QHS93006.1"/>
    </source>
</evidence>
<comment type="similarity">
    <text evidence="2">Belongs to the FPG family.</text>
</comment>
<dbReference type="Pfam" id="PF01149">
    <property type="entry name" value="Fapy_DNA_glyco"/>
    <property type="match status" value="1"/>
</dbReference>
<dbReference type="SUPFAM" id="SSF46946">
    <property type="entry name" value="S13-like H2TH domain"/>
    <property type="match status" value="1"/>
</dbReference>
<evidence type="ECO:0000256" key="8">
    <source>
        <dbReference type="ARBA" id="ARBA00023268"/>
    </source>
</evidence>
<dbReference type="InterPro" id="IPR010979">
    <property type="entry name" value="Ribosomal_uS13-like_H2TH"/>
</dbReference>
<feature type="domain" description="Formamidopyrimidine-DNA glycosylase catalytic" evidence="11">
    <location>
        <begin position="68"/>
        <end position="172"/>
    </location>
</feature>
<dbReference type="InterPro" id="IPR015886">
    <property type="entry name" value="H2TH_FPG"/>
</dbReference>
<evidence type="ECO:0000256" key="3">
    <source>
        <dbReference type="ARBA" id="ARBA00022763"/>
    </source>
</evidence>
<evidence type="ECO:0000256" key="5">
    <source>
        <dbReference type="ARBA" id="ARBA00023125"/>
    </source>
</evidence>
<dbReference type="GO" id="GO:0006284">
    <property type="term" value="P:base-excision repair"/>
    <property type="evidence" value="ECO:0007669"/>
    <property type="project" value="InterPro"/>
</dbReference>
<dbReference type="InterPro" id="IPR012319">
    <property type="entry name" value="FPG_cat"/>
</dbReference>
<keyword evidence="5" id="KW-0238">DNA-binding</keyword>
<dbReference type="GO" id="GO:0008270">
    <property type="term" value="F:zinc ion binding"/>
    <property type="evidence" value="ECO:0007669"/>
    <property type="project" value="InterPro"/>
</dbReference>
<dbReference type="Pfam" id="PF06831">
    <property type="entry name" value="H2TH"/>
    <property type="match status" value="1"/>
</dbReference>
<dbReference type="GO" id="GO:0003906">
    <property type="term" value="F:DNA-(apurinic or apyrimidinic site) endonuclease activity"/>
    <property type="evidence" value="ECO:0007669"/>
    <property type="project" value="InterPro"/>
</dbReference>